<feature type="binding site" evidence="7">
    <location>
        <position position="114"/>
    </location>
    <ligand>
        <name>[4Fe-4S] cluster</name>
        <dbReference type="ChEBI" id="CHEBI:49883"/>
        <label>2</label>
    </ligand>
</feature>
<dbReference type="PANTHER" id="PTHR43545:SF6">
    <property type="entry name" value="FORMATE DEHYDROGENASE, NITRATE-INDUCIBLE, IRON-SULFUR SUBUNIT"/>
    <property type="match status" value="1"/>
</dbReference>
<keyword evidence="4" id="KW-0677">Repeat</keyword>
<feature type="binding site" evidence="7">
    <location>
        <position position="70"/>
    </location>
    <ligand>
        <name>[4Fe-4S] cluster</name>
        <dbReference type="ChEBI" id="CHEBI:49883"/>
        <label>4</label>
    </ligand>
</feature>
<dbReference type="PANTHER" id="PTHR43545">
    <property type="entry name" value="FORMATE DEHYDROGENASE, NITRATE-INDUCIBLE, IRON-SULFUR SUBUNIT"/>
    <property type="match status" value="1"/>
</dbReference>
<evidence type="ECO:0000256" key="3">
    <source>
        <dbReference type="ARBA" id="ARBA00022723"/>
    </source>
</evidence>
<dbReference type="PROSITE" id="PS00198">
    <property type="entry name" value="4FE4S_FER_1"/>
    <property type="match status" value="1"/>
</dbReference>
<feature type="domain" description="4Fe-4S ferredoxin-type" evidence="10">
    <location>
        <begin position="80"/>
        <end position="109"/>
    </location>
</feature>
<dbReference type="GO" id="GO:0030313">
    <property type="term" value="C:cell envelope"/>
    <property type="evidence" value="ECO:0007669"/>
    <property type="project" value="UniProtKB-SubCell"/>
</dbReference>
<keyword evidence="5 7" id="KW-0408">Iron</keyword>
<feature type="binding site" evidence="7">
    <location>
        <position position="13"/>
    </location>
    <ligand>
        <name>[4Fe-4S] cluster</name>
        <dbReference type="ChEBI" id="CHEBI:49883"/>
        <label>1</label>
    </ligand>
</feature>
<dbReference type="Gene3D" id="3.30.70.20">
    <property type="match status" value="2"/>
</dbReference>
<feature type="binding site" evidence="7">
    <location>
        <position position="133"/>
    </location>
    <ligand>
        <name>[4Fe-4S] cluster</name>
        <dbReference type="ChEBI" id="CHEBI:49883"/>
        <label>1</label>
    </ligand>
</feature>
<accession>A0A2H5YA27</accession>
<evidence type="ECO:0000313" key="12">
    <source>
        <dbReference type="Proteomes" id="UP000236642"/>
    </source>
</evidence>
<keyword evidence="9" id="KW-1133">Transmembrane helix</keyword>
<feature type="binding site" evidence="7">
    <location>
        <position position="23"/>
    </location>
    <ligand>
        <name>[4Fe-4S] cluster</name>
        <dbReference type="ChEBI" id="CHEBI:49883"/>
        <label>2</label>
    </ligand>
</feature>
<keyword evidence="6 7" id="KW-0411">Iron-sulfur</keyword>
<evidence type="ECO:0000256" key="7">
    <source>
        <dbReference type="PIRSR" id="PIRSR036298-50"/>
    </source>
</evidence>
<feature type="binding site" evidence="7">
    <location>
        <position position="58"/>
    </location>
    <ligand>
        <name>[4Fe-4S] cluster</name>
        <dbReference type="ChEBI" id="CHEBI:49883"/>
        <label>3</label>
    </ligand>
</feature>
<feature type="compositionally biased region" description="Basic and acidic residues" evidence="8">
    <location>
        <begin position="247"/>
        <end position="256"/>
    </location>
</feature>
<sequence>MAQLAMLIDLSRCLGCQACVIACKAGRELLPGERWIEIREVVVGRFPDLRGAFVPRRCFHCAEAACVQVCPTGALYKQDGFTMVDFNRCSGCGYCVEVCPFNVPRIVDGRVSKCATCLDLMEAGQEPWCVQTCPAGALQCGPREEILAEARARAAALQERYPGAQVYGETQMGGLGVILVLTEPPEVLGLPPRPQPPPITTWKSGIQPLSLGAIFLSALTSGIAFFIARRRHLEEKNGAAASSDEAQATHHPDRKE</sequence>
<organism evidence="11 12">
    <name type="scientific">Candidatus Thermoflexus japonica</name>
    <dbReference type="NCBI Taxonomy" id="2035417"/>
    <lineage>
        <taxon>Bacteria</taxon>
        <taxon>Bacillati</taxon>
        <taxon>Chloroflexota</taxon>
        <taxon>Thermoflexia</taxon>
        <taxon>Thermoflexales</taxon>
        <taxon>Thermoflexaceae</taxon>
        <taxon>Thermoflexus</taxon>
    </lineage>
</organism>
<evidence type="ECO:0000256" key="4">
    <source>
        <dbReference type="ARBA" id="ARBA00022737"/>
    </source>
</evidence>
<evidence type="ECO:0000256" key="9">
    <source>
        <dbReference type="SAM" id="Phobius"/>
    </source>
</evidence>
<dbReference type="GO" id="GO:0015944">
    <property type="term" value="P:formate oxidation"/>
    <property type="evidence" value="ECO:0007669"/>
    <property type="project" value="InterPro"/>
</dbReference>
<feature type="binding site" evidence="7">
    <location>
        <position position="89"/>
    </location>
    <ligand>
        <name>[4Fe-4S] cluster</name>
        <dbReference type="ChEBI" id="CHEBI:49883"/>
        <label>4</label>
    </ligand>
</feature>
<feature type="binding site" evidence="7">
    <location>
        <position position="61"/>
    </location>
    <ligand>
        <name>[4Fe-4S] cluster</name>
        <dbReference type="ChEBI" id="CHEBI:49883"/>
        <label>3</label>
    </ligand>
</feature>
<evidence type="ECO:0000256" key="8">
    <source>
        <dbReference type="SAM" id="MobiDB-lite"/>
    </source>
</evidence>
<feature type="domain" description="4Fe-4S ferredoxin-type" evidence="10">
    <location>
        <begin position="4"/>
        <end position="33"/>
    </location>
</feature>
<feature type="binding site" evidence="7">
    <location>
        <position position="16"/>
    </location>
    <ligand>
        <name>[4Fe-4S] cluster</name>
        <dbReference type="ChEBI" id="CHEBI:49883"/>
        <label>1</label>
    </ligand>
</feature>
<dbReference type="InterPro" id="IPR017896">
    <property type="entry name" value="4Fe4S_Fe-S-bd"/>
</dbReference>
<keyword evidence="3 7" id="KW-0479">Metal-binding</keyword>
<evidence type="ECO:0000256" key="1">
    <source>
        <dbReference type="ARBA" id="ARBA00004196"/>
    </source>
</evidence>
<dbReference type="AlphaFoldDB" id="A0A2H5YA27"/>
<feature type="binding site" evidence="7">
    <location>
        <position position="99"/>
    </location>
    <ligand>
        <name>[4Fe-4S] cluster</name>
        <dbReference type="ChEBI" id="CHEBI:49883"/>
        <label>3</label>
    </ligand>
</feature>
<gene>
    <name evidence="11" type="primary">fdnH</name>
    <name evidence="11" type="ORF">HRbin22_02577</name>
</gene>
<protein>
    <submittedName>
        <fullName evidence="11">Formate dehydrogenase, nitrate-inducible, iron-sulfur subunit</fullName>
    </submittedName>
</protein>
<keyword evidence="2 7" id="KW-0004">4Fe-4S</keyword>
<evidence type="ECO:0000259" key="10">
    <source>
        <dbReference type="PROSITE" id="PS51379"/>
    </source>
</evidence>
<dbReference type="EMBL" id="BEHY01000155">
    <property type="protein sequence ID" value="GBD10309.1"/>
    <property type="molecule type" value="Genomic_DNA"/>
</dbReference>
<feature type="binding site" evidence="7">
    <location>
        <position position="92"/>
    </location>
    <ligand>
        <name>[4Fe-4S] cluster</name>
        <dbReference type="ChEBI" id="CHEBI:49883"/>
        <label>4</label>
    </ligand>
</feature>
<dbReference type="Proteomes" id="UP000236642">
    <property type="component" value="Unassembled WGS sequence"/>
</dbReference>
<keyword evidence="9" id="KW-0812">Transmembrane</keyword>
<dbReference type="GO" id="GO:0045333">
    <property type="term" value="P:cellular respiration"/>
    <property type="evidence" value="ECO:0007669"/>
    <property type="project" value="InterPro"/>
</dbReference>
<dbReference type="PIRSF" id="PIRSF036298">
    <property type="entry name" value="FDH_4Fe4S"/>
    <property type="match status" value="1"/>
</dbReference>
<dbReference type="GO" id="GO:0051539">
    <property type="term" value="F:4 iron, 4 sulfur cluster binding"/>
    <property type="evidence" value="ECO:0007669"/>
    <property type="project" value="UniProtKB-KW"/>
</dbReference>
<evidence type="ECO:0000256" key="2">
    <source>
        <dbReference type="ARBA" id="ARBA00022485"/>
    </source>
</evidence>
<feature type="binding site" evidence="7">
    <location>
        <position position="117"/>
    </location>
    <ligand>
        <name>[4Fe-4S] cluster</name>
        <dbReference type="ChEBI" id="CHEBI:49883"/>
        <label>2</label>
    </ligand>
</feature>
<feature type="binding site" evidence="7">
    <location>
        <position position="19"/>
    </location>
    <ligand>
        <name>[4Fe-4S] cluster</name>
        <dbReference type="ChEBI" id="CHEBI:49883"/>
        <label>1</label>
    </ligand>
</feature>
<feature type="region of interest" description="Disordered" evidence="8">
    <location>
        <begin position="236"/>
        <end position="256"/>
    </location>
</feature>
<dbReference type="GO" id="GO:0046872">
    <property type="term" value="F:metal ion binding"/>
    <property type="evidence" value="ECO:0007669"/>
    <property type="project" value="UniProtKB-KW"/>
</dbReference>
<feature type="binding site" evidence="7">
    <location>
        <position position="66"/>
    </location>
    <ligand>
        <name>[4Fe-4S] cluster</name>
        <dbReference type="ChEBI" id="CHEBI:49883"/>
        <label>3</label>
    </ligand>
</feature>
<evidence type="ECO:0000313" key="11">
    <source>
        <dbReference type="EMBL" id="GBD10309.1"/>
    </source>
</evidence>
<feature type="transmembrane region" description="Helical" evidence="9">
    <location>
        <begin position="209"/>
        <end position="228"/>
    </location>
</feature>
<dbReference type="PROSITE" id="PS51379">
    <property type="entry name" value="4FE4S_FER_2"/>
    <property type="match status" value="3"/>
</dbReference>
<feature type="binding site" evidence="7">
    <location>
        <position position="129"/>
    </location>
    <ligand>
        <name>[4Fe-4S] cluster</name>
        <dbReference type="ChEBI" id="CHEBI:49883"/>
        <label>2</label>
    </ligand>
</feature>
<dbReference type="InterPro" id="IPR014603">
    <property type="entry name" value="Formate_DH_Fe-S_su"/>
</dbReference>
<comment type="subcellular location">
    <subcellularLocation>
        <location evidence="1">Cell envelope</location>
    </subcellularLocation>
</comment>
<dbReference type="Pfam" id="PF12800">
    <property type="entry name" value="Fer4_4"/>
    <property type="match status" value="1"/>
</dbReference>
<evidence type="ECO:0000256" key="6">
    <source>
        <dbReference type="ARBA" id="ARBA00023014"/>
    </source>
</evidence>
<name>A0A2H5YA27_9CHLR</name>
<dbReference type="InterPro" id="IPR017900">
    <property type="entry name" value="4Fe4S_Fe_S_CS"/>
</dbReference>
<feature type="binding site" evidence="7">
    <location>
        <position position="95"/>
    </location>
    <ligand>
        <name>[4Fe-4S] cluster</name>
        <dbReference type="ChEBI" id="CHEBI:49883"/>
        <label>4</label>
    </ligand>
</feature>
<dbReference type="Pfam" id="PF13247">
    <property type="entry name" value="Fer4_11"/>
    <property type="match status" value="1"/>
</dbReference>
<feature type="domain" description="4Fe-4S ferredoxin-type" evidence="10">
    <location>
        <begin position="49"/>
        <end position="79"/>
    </location>
</feature>
<dbReference type="InterPro" id="IPR051555">
    <property type="entry name" value="FDH_Electron_Transfer_Unit"/>
</dbReference>
<evidence type="ECO:0000256" key="5">
    <source>
        <dbReference type="ARBA" id="ARBA00023004"/>
    </source>
</evidence>
<comment type="caution">
    <text evidence="11">The sequence shown here is derived from an EMBL/GenBank/DDBJ whole genome shotgun (WGS) entry which is preliminary data.</text>
</comment>
<dbReference type="SUPFAM" id="SSF54862">
    <property type="entry name" value="4Fe-4S ferredoxins"/>
    <property type="match status" value="1"/>
</dbReference>
<proteinExistence type="predicted"/>
<keyword evidence="9" id="KW-0472">Membrane</keyword>
<reference evidence="12" key="1">
    <citation type="submission" date="2017-09" db="EMBL/GenBank/DDBJ databases">
        <title>Metaegenomics of thermophilic ammonia-oxidizing enrichment culture.</title>
        <authorList>
            <person name="Kato S."/>
            <person name="Suzuki K."/>
        </authorList>
    </citation>
    <scope>NUCLEOTIDE SEQUENCE [LARGE SCALE GENOMIC DNA]</scope>
</reference>
<comment type="cofactor">
    <cofactor evidence="7">
        <name>[4Fe-4S] cluster</name>
        <dbReference type="ChEBI" id="CHEBI:49883"/>
    </cofactor>
    <text evidence="7">Binds 4 [4Fe-4S] clusters per subunit.</text>
</comment>